<keyword evidence="2" id="KW-1185">Reference proteome</keyword>
<dbReference type="HOGENOM" id="CLU_171108_1_0_11"/>
<organism evidence="1 2">
    <name type="scientific">Saccharomonospora azurea NA-128</name>
    <dbReference type="NCBI Taxonomy" id="882081"/>
    <lineage>
        <taxon>Bacteria</taxon>
        <taxon>Bacillati</taxon>
        <taxon>Actinomycetota</taxon>
        <taxon>Actinomycetes</taxon>
        <taxon>Pseudonocardiales</taxon>
        <taxon>Pseudonocardiaceae</taxon>
        <taxon>Saccharomonospora</taxon>
    </lineage>
</organism>
<reference evidence="1 2" key="1">
    <citation type="journal article" date="2012" name="Stand. Genomic Sci.">
        <title>Genome sequence of the soil bacterium Saccharomonospora azurea type strain (NA-128(T)).</title>
        <authorList>
            <person name="Klenk H.P."/>
            <person name="Held B."/>
            <person name="Lucas S."/>
            <person name="Lapidus A."/>
            <person name="Copeland A."/>
            <person name="Hammon N."/>
            <person name="Pitluck S."/>
            <person name="Goodwin L.A."/>
            <person name="Han C."/>
            <person name="Tapia R."/>
            <person name="Brambilla E.M."/>
            <person name="Potter G."/>
            <person name="Land M."/>
            <person name="Ivanova N."/>
            <person name="Rohde M."/>
            <person name="Goker M."/>
            <person name="Detter J.C."/>
            <person name="Kyrpides N.C."/>
            <person name="Woyke T."/>
        </authorList>
    </citation>
    <scope>NUCLEOTIDE SEQUENCE [LARGE SCALE GENOMIC DNA]</scope>
    <source>
        <strain evidence="1 2">NA-128</strain>
    </source>
</reference>
<accession>H8GA45</accession>
<dbReference type="OrthoDB" id="3557068at2"/>
<dbReference type="AlphaFoldDB" id="H8GA45"/>
<name>H8GA45_9PSEU</name>
<evidence type="ECO:0000313" key="1">
    <source>
        <dbReference type="EMBL" id="EHY88572.1"/>
    </source>
</evidence>
<dbReference type="RefSeq" id="WP_005440398.1">
    <property type="nucleotide sequence ID" value="NZ_CM001466.1"/>
</dbReference>
<gene>
    <name evidence="1" type="ORF">SacazDRAFT_01648</name>
</gene>
<sequence>MIARDRELLARLGQVNASIGEVALALMAAQDGGELPADGLREVGQALHTLADDMVARADEIQSRPAIEEAPC</sequence>
<proteinExistence type="predicted"/>
<protein>
    <submittedName>
        <fullName evidence="1">Uncharacterized protein</fullName>
    </submittedName>
</protein>
<dbReference type="Proteomes" id="UP000004705">
    <property type="component" value="Chromosome"/>
</dbReference>
<evidence type="ECO:0000313" key="2">
    <source>
        <dbReference type="Proteomes" id="UP000004705"/>
    </source>
</evidence>
<dbReference type="EMBL" id="CM001466">
    <property type="protein sequence ID" value="EHY88572.1"/>
    <property type="molecule type" value="Genomic_DNA"/>
</dbReference>